<feature type="region of interest" description="Disordered" evidence="1">
    <location>
        <begin position="171"/>
        <end position="207"/>
    </location>
</feature>
<dbReference type="Pfam" id="PF12776">
    <property type="entry name" value="Myb_DNA-bind_3"/>
    <property type="match status" value="1"/>
</dbReference>
<dbReference type="PANTHER" id="PTHR46929">
    <property type="entry name" value="EXPRESSED PROTEIN"/>
    <property type="match status" value="1"/>
</dbReference>
<sequence length="302" mass="33529">MTSTSAPVSKPDKVKWTHTEETILVDTLLVQKELGLQSENGWKPSVWTTVVSALHENFRVDTPKQAKHCKSWWQRLRSQFRIVQTLCEQSGFGWSDALQMVTAPAHVWDAYISSHPKAQPFRTKAFPMFDKLSTIIDGTVATGSAAVYTNLELPVTQVTQSEIIEDINEEKDRDNALVKHSRKHKRSETSQSVTTAAHQPGKRQRNQVTGAEAMVTMSNAMASLALAIKAKSSTAKAAPPNPTLQREVAIQLLEKEAGLSDDDKADAALIFEDSEHAVDTFLAFHEDGVRLKRLQKKLAMAK</sequence>
<dbReference type="OrthoDB" id="3366674at2759"/>
<protein>
    <recommendedName>
        <fullName evidence="2">Myb/SANT-like domain-containing protein</fullName>
    </recommendedName>
</protein>
<evidence type="ECO:0000256" key="1">
    <source>
        <dbReference type="SAM" id="MobiDB-lite"/>
    </source>
</evidence>
<proteinExistence type="predicted"/>
<keyword evidence="4" id="KW-1185">Reference proteome</keyword>
<dbReference type="AlphaFoldDB" id="A0A067MCW0"/>
<gene>
    <name evidence="3" type="ORF">BOTBODRAFT_175327</name>
</gene>
<accession>A0A067MCW0</accession>
<evidence type="ECO:0000313" key="4">
    <source>
        <dbReference type="Proteomes" id="UP000027195"/>
    </source>
</evidence>
<evidence type="ECO:0000313" key="3">
    <source>
        <dbReference type="EMBL" id="KDQ13608.1"/>
    </source>
</evidence>
<dbReference type="InParanoid" id="A0A067MCW0"/>
<name>A0A067MCW0_BOTB1</name>
<evidence type="ECO:0000259" key="2">
    <source>
        <dbReference type="Pfam" id="PF12776"/>
    </source>
</evidence>
<dbReference type="STRING" id="930990.A0A067MCW0"/>
<dbReference type="EMBL" id="KL198042">
    <property type="protein sequence ID" value="KDQ13608.1"/>
    <property type="molecule type" value="Genomic_DNA"/>
</dbReference>
<feature type="domain" description="Myb/SANT-like" evidence="2">
    <location>
        <begin position="15"/>
        <end position="111"/>
    </location>
</feature>
<dbReference type="PANTHER" id="PTHR46929:SF3">
    <property type="entry name" value="MYB_SANT-LIKE DOMAIN-CONTAINING PROTEIN"/>
    <property type="match status" value="1"/>
</dbReference>
<organism evidence="3 4">
    <name type="scientific">Botryobasidium botryosum (strain FD-172 SS1)</name>
    <dbReference type="NCBI Taxonomy" id="930990"/>
    <lineage>
        <taxon>Eukaryota</taxon>
        <taxon>Fungi</taxon>
        <taxon>Dikarya</taxon>
        <taxon>Basidiomycota</taxon>
        <taxon>Agaricomycotina</taxon>
        <taxon>Agaricomycetes</taxon>
        <taxon>Cantharellales</taxon>
        <taxon>Botryobasidiaceae</taxon>
        <taxon>Botryobasidium</taxon>
    </lineage>
</organism>
<dbReference type="Proteomes" id="UP000027195">
    <property type="component" value="Unassembled WGS sequence"/>
</dbReference>
<dbReference type="HOGENOM" id="CLU_063793_1_0_1"/>
<dbReference type="InterPro" id="IPR024752">
    <property type="entry name" value="Myb/SANT-like_dom"/>
</dbReference>
<reference evidence="4" key="1">
    <citation type="journal article" date="2014" name="Proc. Natl. Acad. Sci. U.S.A.">
        <title>Extensive sampling of basidiomycete genomes demonstrates inadequacy of the white-rot/brown-rot paradigm for wood decay fungi.</title>
        <authorList>
            <person name="Riley R."/>
            <person name="Salamov A.A."/>
            <person name="Brown D.W."/>
            <person name="Nagy L.G."/>
            <person name="Floudas D."/>
            <person name="Held B.W."/>
            <person name="Levasseur A."/>
            <person name="Lombard V."/>
            <person name="Morin E."/>
            <person name="Otillar R."/>
            <person name="Lindquist E.A."/>
            <person name="Sun H."/>
            <person name="LaButti K.M."/>
            <person name="Schmutz J."/>
            <person name="Jabbour D."/>
            <person name="Luo H."/>
            <person name="Baker S.E."/>
            <person name="Pisabarro A.G."/>
            <person name="Walton J.D."/>
            <person name="Blanchette R.A."/>
            <person name="Henrissat B."/>
            <person name="Martin F."/>
            <person name="Cullen D."/>
            <person name="Hibbett D.S."/>
            <person name="Grigoriev I.V."/>
        </authorList>
    </citation>
    <scope>NUCLEOTIDE SEQUENCE [LARGE SCALE GENOMIC DNA]</scope>
    <source>
        <strain evidence="4">FD-172 SS1</strain>
    </source>
</reference>